<dbReference type="Proteomes" id="UP001437256">
    <property type="component" value="Unassembled WGS sequence"/>
</dbReference>
<evidence type="ECO:0000256" key="2">
    <source>
        <dbReference type="ARBA" id="ARBA00022670"/>
    </source>
</evidence>
<keyword evidence="4 13" id="KW-0378">Hydrolase</keyword>
<gene>
    <name evidence="13" type="primary">STE23_1</name>
    <name evidence="13" type="ORF">AAF712_011687</name>
</gene>
<dbReference type="InterPro" id="IPR054734">
    <property type="entry name" value="PqqF-like_C_4"/>
</dbReference>
<feature type="domain" description="Coenzyme PQQ synthesis protein F-like C-terminal lobe" evidence="12">
    <location>
        <begin position="861"/>
        <end position="960"/>
    </location>
</feature>
<protein>
    <submittedName>
        <fullName evidence="13">Metalloprotease</fullName>
        <ecNumber evidence="13">3.4.24.56</ecNumber>
    </submittedName>
</protein>
<evidence type="ECO:0000259" key="10">
    <source>
        <dbReference type="Pfam" id="PF05193"/>
    </source>
</evidence>
<evidence type="ECO:0000313" key="13">
    <source>
        <dbReference type="EMBL" id="KAL0061464.1"/>
    </source>
</evidence>
<dbReference type="InterPro" id="IPR007863">
    <property type="entry name" value="Peptidase_M16_C"/>
</dbReference>
<sequence>MAIDATTSSWRRVTPARDNVPPFSVFTKAIEKSQQDDRAYRIIRLENGLEATLVHDKTADKAAASLDVAVGHLSDPDDMPGLAHFCEHLLFMGTENFPKENEYSEYLSKNNGASNAYTSLSNTNYYFSVSTSHLGGALARFSAFFHCPLFSPSCTTRELNAVDSEHKKNHQQDLWRIFQVNKHLSKPGHPFSKFGSGNKESLSRKAHELKAKGKLPAANPILAENRLKVDPSPLPSRVASPAPSDISTSSEGDSDGGAVGRETRRRLIEWWQKEYCAGRMKLCVVGKESLDDLSELVAKLFSPILNRGIDPLPTIADHPFGPDEKGTLISIPTIMAMHMLEIAFPLDPQVENWRHKPANFISHLVGHEGPGSLLSLLKKEGLAVGLSCGPQALGRGFDMLRVTLELTAKGFENYQQVILLTTKYFNLLRSQSHFEEFHQHETSALSQTRFRFLEKRKPDGYATMVAETMNKPYPRELLLAAPHITWDWGNEYPGYEKHGKGEVKLRELIDGLRMEEGRVLLMGKEEELARVPRFDQSVEWKEEPWYGTKYRVERFSDAFLKECSEGPAIPELFLPGPNQFIPEDLTVDKKEVAQPQKRPHFIWSTPLCSMWHKKDDRFWSPKAEVTIHIRSRFSDTTPRSTVLTRIYTDLITESLTEFAYDAELAGVKYDCHSSTKGVYVVLRGYNDKMSVLAEKVLECVKNLTVDGERLKDVIERNKKAWENFFMGQSYGIANFFTSYILSERAWRVEELLKELSTVTSGEIEKHATQLLLQVHINMLIVGNVTEDQAVDIAQMAERGLGQLANDVEPSDLNEYALVLPPGSNYIYAAPLLNPAQANNALTYYLHFGPMNDSRLRVVSALLTQIMTEPAFNVLRTKEQLGYIVHCSGLLLPGSTLKGVRIIVQSEKRAGYLEGRVEAFLEGIKETLEQMSDAEFGEHKEGVRKKWLEEWKNLSEESSAFYSYINSGSWDFYRRDNDAEAIQSVTKEEVYDCFMKYVHPSSTTRAKLSVHMLSQKVPARKVSPAAASAFDALVRERDLGVNGASISPFSEENPTVTDFVAYWSGVLKVAGVKDEDAQTVLNQIHGLIEKHANDGDMGLKDEVREGATYIKDEELKEFKKKLAKSDKYPPVVVWHDQKVSPRSRL</sequence>
<evidence type="ECO:0000256" key="8">
    <source>
        <dbReference type="SAM" id="MobiDB-lite"/>
    </source>
</evidence>
<dbReference type="SUPFAM" id="SSF63411">
    <property type="entry name" value="LuxS/MPP-like metallohydrolase"/>
    <property type="match status" value="5"/>
</dbReference>
<keyword evidence="14" id="KW-1185">Reference proteome</keyword>
<dbReference type="Gene3D" id="3.30.830.10">
    <property type="entry name" value="Metalloenzyme, LuxS/M16 peptidase-like"/>
    <property type="match status" value="4"/>
</dbReference>
<name>A0ABR2ZKH4_9AGAR</name>
<comment type="similarity">
    <text evidence="1 7">Belongs to the peptidase M16 family.</text>
</comment>
<evidence type="ECO:0000256" key="6">
    <source>
        <dbReference type="ARBA" id="ARBA00023049"/>
    </source>
</evidence>
<dbReference type="Pfam" id="PF05193">
    <property type="entry name" value="Peptidase_M16_C"/>
    <property type="match status" value="1"/>
</dbReference>
<evidence type="ECO:0000259" key="12">
    <source>
        <dbReference type="Pfam" id="PF22456"/>
    </source>
</evidence>
<accession>A0ABR2ZKH4</accession>
<evidence type="ECO:0000313" key="14">
    <source>
        <dbReference type="Proteomes" id="UP001437256"/>
    </source>
</evidence>
<feature type="domain" description="Peptidase M16 C-terminal" evidence="10">
    <location>
        <begin position="263"/>
        <end position="431"/>
    </location>
</feature>
<dbReference type="InterPro" id="IPR032632">
    <property type="entry name" value="Peptidase_M16_M"/>
</dbReference>
<dbReference type="Pfam" id="PF22456">
    <property type="entry name" value="PqqF-like_C_4"/>
    <property type="match status" value="1"/>
</dbReference>
<dbReference type="PROSITE" id="PS00143">
    <property type="entry name" value="INSULINASE"/>
    <property type="match status" value="1"/>
</dbReference>
<dbReference type="EC" id="3.4.24.56" evidence="13"/>
<feature type="domain" description="Peptidase M16 middle/third" evidence="11">
    <location>
        <begin position="450"/>
        <end position="754"/>
    </location>
</feature>
<keyword evidence="5" id="KW-0862">Zinc</keyword>
<dbReference type="Pfam" id="PF16187">
    <property type="entry name" value="Peptidase_M16_M"/>
    <property type="match status" value="1"/>
</dbReference>
<proteinExistence type="inferred from homology"/>
<dbReference type="Pfam" id="PF00675">
    <property type="entry name" value="Peptidase_M16"/>
    <property type="match status" value="1"/>
</dbReference>
<evidence type="ECO:0000259" key="11">
    <source>
        <dbReference type="Pfam" id="PF16187"/>
    </source>
</evidence>
<dbReference type="PANTHER" id="PTHR43690">
    <property type="entry name" value="NARDILYSIN"/>
    <property type="match status" value="1"/>
</dbReference>
<dbReference type="EMBL" id="JBBXMP010000134">
    <property type="protein sequence ID" value="KAL0061464.1"/>
    <property type="molecule type" value="Genomic_DNA"/>
</dbReference>
<evidence type="ECO:0000259" key="9">
    <source>
        <dbReference type="Pfam" id="PF00675"/>
    </source>
</evidence>
<evidence type="ECO:0000256" key="5">
    <source>
        <dbReference type="ARBA" id="ARBA00022833"/>
    </source>
</evidence>
<keyword evidence="6 13" id="KW-0482">Metalloprotease</keyword>
<feature type="region of interest" description="Disordered" evidence="8">
    <location>
        <begin position="226"/>
        <end position="259"/>
    </location>
</feature>
<keyword evidence="3" id="KW-0479">Metal-binding</keyword>
<evidence type="ECO:0000256" key="3">
    <source>
        <dbReference type="ARBA" id="ARBA00022723"/>
    </source>
</evidence>
<dbReference type="GO" id="GO:0004222">
    <property type="term" value="F:metalloendopeptidase activity"/>
    <property type="evidence" value="ECO:0007669"/>
    <property type="project" value="UniProtKB-EC"/>
</dbReference>
<keyword evidence="2" id="KW-0645">Protease</keyword>
<dbReference type="PANTHER" id="PTHR43690:SF18">
    <property type="entry name" value="INSULIN-DEGRADING ENZYME-RELATED"/>
    <property type="match status" value="1"/>
</dbReference>
<evidence type="ECO:0000256" key="1">
    <source>
        <dbReference type="ARBA" id="ARBA00007261"/>
    </source>
</evidence>
<reference evidence="13 14" key="1">
    <citation type="submission" date="2024-05" db="EMBL/GenBank/DDBJ databases">
        <title>A draft genome resource for the thread blight pathogen Marasmius tenuissimus strain MS-2.</title>
        <authorList>
            <person name="Yulfo-Soto G.E."/>
            <person name="Baruah I.K."/>
            <person name="Amoako-Attah I."/>
            <person name="Bukari Y."/>
            <person name="Meinhardt L.W."/>
            <person name="Bailey B.A."/>
            <person name="Cohen S.P."/>
        </authorList>
    </citation>
    <scope>NUCLEOTIDE SEQUENCE [LARGE SCALE GENOMIC DNA]</scope>
    <source>
        <strain evidence="13 14">MS-2</strain>
    </source>
</reference>
<dbReference type="InterPro" id="IPR001431">
    <property type="entry name" value="Pept_M16_Zn_BS"/>
</dbReference>
<dbReference type="InterPro" id="IPR011249">
    <property type="entry name" value="Metalloenz_LuxS/M16"/>
</dbReference>
<evidence type="ECO:0000256" key="7">
    <source>
        <dbReference type="RuleBase" id="RU004447"/>
    </source>
</evidence>
<dbReference type="InterPro" id="IPR050626">
    <property type="entry name" value="Peptidase_M16"/>
</dbReference>
<dbReference type="InterPro" id="IPR011765">
    <property type="entry name" value="Pept_M16_N"/>
</dbReference>
<evidence type="ECO:0000256" key="4">
    <source>
        <dbReference type="ARBA" id="ARBA00022801"/>
    </source>
</evidence>
<feature type="domain" description="Peptidase M16 N-terminal" evidence="9">
    <location>
        <begin position="53"/>
        <end position="187"/>
    </location>
</feature>
<comment type="caution">
    <text evidence="13">The sequence shown here is derived from an EMBL/GenBank/DDBJ whole genome shotgun (WGS) entry which is preliminary data.</text>
</comment>
<organism evidence="13 14">
    <name type="scientific">Marasmius tenuissimus</name>
    <dbReference type="NCBI Taxonomy" id="585030"/>
    <lineage>
        <taxon>Eukaryota</taxon>
        <taxon>Fungi</taxon>
        <taxon>Dikarya</taxon>
        <taxon>Basidiomycota</taxon>
        <taxon>Agaricomycotina</taxon>
        <taxon>Agaricomycetes</taxon>
        <taxon>Agaricomycetidae</taxon>
        <taxon>Agaricales</taxon>
        <taxon>Marasmiineae</taxon>
        <taxon>Marasmiaceae</taxon>
        <taxon>Marasmius</taxon>
    </lineage>
</organism>